<feature type="region of interest" description="Disordered" evidence="3">
    <location>
        <begin position="68"/>
        <end position="90"/>
    </location>
</feature>
<evidence type="ECO:0000256" key="1">
    <source>
        <dbReference type="ARBA" id="ARBA00023117"/>
    </source>
</evidence>
<sequence length="90" mass="10464">MDLGTMTKKIKSLTYKSKTDFVQDLNLIWDNCLRYNQDMNHPLRRMANGMRKEAEKLIPLIPDLTVRPRAEVEAEERRKQNGGEEEGGDD</sequence>
<accession>A0A0G4MT02</accession>
<evidence type="ECO:0000256" key="3">
    <source>
        <dbReference type="SAM" id="MobiDB-lite"/>
    </source>
</evidence>
<feature type="compositionally biased region" description="Basic and acidic residues" evidence="3">
    <location>
        <begin position="68"/>
        <end position="82"/>
    </location>
</feature>
<dbReference type="Gene3D" id="1.20.920.10">
    <property type="entry name" value="Bromodomain-like"/>
    <property type="match status" value="1"/>
</dbReference>
<organism evidence="5 6">
    <name type="scientific">Verticillium longisporum</name>
    <name type="common">Verticillium dahliae var. longisporum</name>
    <dbReference type="NCBI Taxonomy" id="100787"/>
    <lineage>
        <taxon>Eukaryota</taxon>
        <taxon>Fungi</taxon>
        <taxon>Dikarya</taxon>
        <taxon>Ascomycota</taxon>
        <taxon>Pezizomycotina</taxon>
        <taxon>Sordariomycetes</taxon>
        <taxon>Hypocreomycetidae</taxon>
        <taxon>Glomerellales</taxon>
        <taxon>Plectosphaerellaceae</taxon>
        <taxon>Verticillium</taxon>
    </lineage>
</organism>
<protein>
    <recommendedName>
        <fullName evidence="4">Bromo domain-containing protein</fullName>
    </recommendedName>
</protein>
<dbReference type="SUPFAM" id="SSF47370">
    <property type="entry name" value="Bromodomain"/>
    <property type="match status" value="1"/>
</dbReference>
<dbReference type="GO" id="GO:0006325">
    <property type="term" value="P:chromatin organization"/>
    <property type="evidence" value="ECO:0007669"/>
    <property type="project" value="UniProtKB-ARBA"/>
</dbReference>
<dbReference type="AlphaFoldDB" id="A0A0G4MT02"/>
<feature type="domain" description="Bromo" evidence="4">
    <location>
        <begin position="1"/>
        <end position="43"/>
    </location>
</feature>
<evidence type="ECO:0000313" key="6">
    <source>
        <dbReference type="Proteomes" id="UP000044602"/>
    </source>
</evidence>
<dbReference type="PROSITE" id="PS50014">
    <property type="entry name" value="BROMODOMAIN_2"/>
    <property type="match status" value="1"/>
</dbReference>
<dbReference type="PANTHER" id="PTHR47343:SF1">
    <property type="entry name" value="TRANSCRIPTIONAL ACTIVATOR SPT7"/>
    <property type="match status" value="1"/>
</dbReference>
<dbReference type="EMBL" id="CVQH01024728">
    <property type="protein sequence ID" value="CRK37312.1"/>
    <property type="molecule type" value="Genomic_DNA"/>
</dbReference>
<name>A0A0G4MT02_VERLO</name>
<proteinExistence type="predicted"/>
<evidence type="ECO:0000313" key="5">
    <source>
        <dbReference type="EMBL" id="CRK37312.1"/>
    </source>
</evidence>
<keyword evidence="1 2" id="KW-0103">Bromodomain</keyword>
<evidence type="ECO:0000259" key="4">
    <source>
        <dbReference type="PROSITE" id="PS50014"/>
    </source>
</evidence>
<feature type="non-terminal residue" evidence="5">
    <location>
        <position position="90"/>
    </location>
</feature>
<reference evidence="5 6" key="1">
    <citation type="submission" date="2015-05" db="EMBL/GenBank/DDBJ databases">
        <authorList>
            <person name="Wang D.B."/>
            <person name="Wang M."/>
        </authorList>
    </citation>
    <scope>NUCLEOTIDE SEQUENCE [LARGE SCALE GENOMIC DNA]</scope>
    <source>
        <strain evidence="5">VL1</strain>
    </source>
</reference>
<evidence type="ECO:0000256" key="2">
    <source>
        <dbReference type="PROSITE-ProRule" id="PRU00035"/>
    </source>
</evidence>
<dbReference type="PANTHER" id="PTHR47343">
    <property type="entry name" value="TRANSCRIPTIONAL ACTIVATOR SPT7"/>
    <property type="match status" value="1"/>
</dbReference>
<dbReference type="Proteomes" id="UP000044602">
    <property type="component" value="Unassembled WGS sequence"/>
</dbReference>
<dbReference type="GO" id="GO:0006357">
    <property type="term" value="P:regulation of transcription by RNA polymerase II"/>
    <property type="evidence" value="ECO:0007669"/>
    <property type="project" value="TreeGrafter"/>
</dbReference>
<gene>
    <name evidence="5" type="ORF">BN1708_020276</name>
</gene>
<dbReference type="InterPro" id="IPR036427">
    <property type="entry name" value="Bromodomain-like_sf"/>
</dbReference>
<dbReference type="InterPro" id="IPR001487">
    <property type="entry name" value="Bromodomain"/>
</dbReference>
<dbReference type="STRING" id="100787.A0A0G4MT02"/>
<keyword evidence="6" id="KW-1185">Reference proteome</keyword>
<dbReference type="GO" id="GO:0000124">
    <property type="term" value="C:SAGA complex"/>
    <property type="evidence" value="ECO:0007669"/>
    <property type="project" value="InterPro"/>
</dbReference>
<dbReference type="GO" id="GO:0005198">
    <property type="term" value="F:structural molecule activity"/>
    <property type="evidence" value="ECO:0007669"/>
    <property type="project" value="TreeGrafter"/>
</dbReference>
<dbReference type="GO" id="GO:0046695">
    <property type="term" value="C:SLIK (SAGA-like) complex"/>
    <property type="evidence" value="ECO:0007669"/>
    <property type="project" value="InterPro"/>
</dbReference>
<dbReference type="Pfam" id="PF00439">
    <property type="entry name" value="Bromodomain"/>
    <property type="match status" value="1"/>
</dbReference>
<dbReference type="InterPro" id="IPR037782">
    <property type="entry name" value="Spt7"/>
</dbReference>